<feature type="region of interest" description="Disordered" evidence="1">
    <location>
        <begin position="1"/>
        <end position="28"/>
    </location>
</feature>
<reference evidence="2" key="1">
    <citation type="submission" date="2013-07" db="EMBL/GenBank/DDBJ databases">
        <title>The genome of Eucalyptus grandis.</title>
        <authorList>
            <person name="Schmutz J."/>
            <person name="Hayes R."/>
            <person name="Myburg A."/>
            <person name="Tuskan G."/>
            <person name="Grattapaglia D."/>
            <person name="Rokhsar D.S."/>
        </authorList>
    </citation>
    <scope>NUCLEOTIDE SEQUENCE</scope>
    <source>
        <tissue evidence="2">Leaf extractions</tissue>
    </source>
</reference>
<feature type="compositionally biased region" description="Basic and acidic residues" evidence="1">
    <location>
        <begin position="119"/>
        <end position="131"/>
    </location>
</feature>
<evidence type="ECO:0000256" key="1">
    <source>
        <dbReference type="SAM" id="MobiDB-lite"/>
    </source>
</evidence>
<dbReference type="Gramene" id="KCW59474">
    <property type="protein sequence ID" value="KCW59474"/>
    <property type="gene ID" value="EUGRSUZ_H02221"/>
</dbReference>
<dbReference type="InParanoid" id="A0A059B0F1"/>
<organism evidence="2">
    <name type="scientific">Eucalyptus grandis</name>
    <name type="common">Flooded gum</name>
    <dbReference type="NCBI Taxonomy" id="71139"/>
    <lineage>
        <taxon>Eukaryota</taxon>
        <taxon>Viridiplantae</taxon>
        <taxon>Streptophyta</taxon>
        <taxon>Embryophyta</taxon>
        <taxon>Tracheophyta</taxon>
        <taxon>Spermatophyta</taxon>
        <taxon>Magnoliopsida</taxon>
        <taxon>eudicotyledons</taxon>
        <taxon>Gunneridae</taxon>
        <taxon>Pentapetalae</taxon>
        <taxon>rosids</taxon>
        <taxon>malvids</taxon>
        <taxon>Myrtales</taxon>
        <taxon>Myrtaceae</taxon>
        <taxon>Myrtoideae</taxon>
        <taxon>Eucalypteae</taxon>
        <taxon>Eucalyptus</taxon>
    </lineage>
</organism>
<evidence type="ECO:0000313" key="2">
    <source>
        <dbReference type="EMBL" id="KCW59474.1"/>
    </source>
</evidence>
<protein>
    <submittedName>
        <fullName evidence="2">Uncharacterized protein</fullName>
    </submittedName>
</protein>
<dbReference type="AlphaFoldDB" id="A0A059B0F1"/>
<feature type="compositionally biased region" description="Low complexity" evidence="1">
    <location>
        <begin position="13"/>
        <end position="24"/>
    </location>
</feature>
<feature type="compositionally biased region" description="Basic residues" evidence="1">
    <location>
        <begin position="85"/>
        <end position="94"/>
    </location>
</feature>
<name>A0A059B0F1_EUCGR</name>
<gene>
    <name evidence="2" type="ORF">EUGRSUZ_H02221</name>
</gene>
<feature type="region of interest" description="Disordered" evidence="1">
    <location>
        <begin position="65"/>
        <end position="160"/>
    </location>
</feature>
<dbReference type="EMBL" id="KK198760">
    <property type="protein sequence ID" value="KCW59474.1"/>
    <property type="molecule type" value="Genomic_DNA"/>
</dbReference>
<sequence length="180" mass="20468">MSSFKQMDLSDFAAAPGPMGSAPSWIPRRRLMDSSSRFTQWSSTALMALAPNEHDPQESFLSCRQLSAKAATPRSVTSRQPRSLSRARPRHRREIRTSASSPRLTDFRSHRSASFVTASKRENTEGSDKSRSACAFSESRCRLSPSTRRHRRHTTEHRFRSPVPRKWNTWARHSSGRSPV</sequence>
<dbReference type="OMA" id="SAPSWIP"/>
<accession>A0A059B0F1</accession>
<proteinExistence type="predicted"/>